<sequence>MIQKHVPKLSDAAAGRQAFEIEGGHTIIVEITRKQADANPDNLIPMPHQALRVRAFPVNVDGSPILDAKGKPVELPHRIETLIEAAIAEGTVDLNSKIVEFTVAALERARNYLIVKEAFDRIPVGK</sequence>
<protein>
    <submittedName>
        <fullName evidence="1">Uncharacterized protein</fullName>
    </submittedName>
</protein>
<dbReference type="HOGENOM" id="CLU_1978600_0_0_0"/>
<dbReference type="EnsemblBacteria" id="ABF42156">
    <property type="protein sequence ID" value="ABF42156"/>
    <property type="gene ID" value="Acid345_3155"/>
</dbReference>
<dbReference type="EMBL" id="CP000360">
    <property type="protein sequence ID" value="ABF42156.1"/>
    <property type="molecule type" value="Genomic_DNA"/>
</dbReference>
<accession>Q1ILU4</accession>
<dbReference type="RefSeq" id="WP_011523955.1">
    <property type="nucleotide sequence ID" value="NC_008009.1"/>
</dbReference>
<dbReference type="AlphaFoldDB" id="Q1ILU4"/>
<name>Q1ILU4_KORVE</name>
<reference evidence="1 2" key="1">
    <citation type="journal article" date="2009" name="Appl. Environ. Microbiol.">
        <title>Three genomes from the phylum Acidobacteria provide insight into the lifestyles of these microorganisms in soils.</title>
        <authorList>
            <person name="Ward N.L."/>
            <person name="Challacombe J.F."/>
            <person name="Janssen P.H."/>
            <person name="Henrissat B."/>
            <person name="Coutinho P.M."/>
            <person name="Wu M."/>
            <person name="Xie G."/>
            <person name="Haft D.H."/>
            <person name="Sait M."/>
            <person name="Badger J."/>
            <person name="Barabote R.D."/>
            <person name="Bradley B."/>
            <person name="Brettin T.S."/>
            <person name="Brinkac L.M."/>
            <person name="Bruce D."/>
            <person name="Creasy T."/>
            <person name="Daugherty S.C."/>
            <person name="Davidsen T.M."/>
            <person name="DeBoy R.T."/>
            <person name="Detter J.C."/>
            <person name="Dodson R.J."/>
            <person name="Durkin A.S."/>
            <person name="Ganapathy A."/>
            <person name="Gwinn-Giglio M."/>
            <person name="Han C.S."/>
            <person name="Khouri H."/>
            <person name="Kiss H."/>
            <person name="Kothari S.P."/>
            <person name="Madupu R."/>
            <person name="Nelson K.E."/>
            <person name="Nelson W.C."/>
            <person name="Paulsen I."/>
            <person name="Penn K."/>
            <person name="Ren Q."/>
            <person name="Rosovitz M.J."/>
            <person name="Selengut J.D."/>
            <person name="Shrivastava S."/>
            <person name="Sullivan S.A."/>
            <person name="Tapia R."/>
            <person name="Thompson L.S."/>
            <person name="Watkins K.L."/>
            <person name="Yang Q."/>
            <person name="Yu C."/>
            <person name="Zafar N."/>
            <person name="Zhou L."/>
            <person name="Kuske C.R."/>
        </authorList>
    </citation>
    <scope>NUCLEOTIDE SEQUENCE [LARGE SCALE GENOMIC DNA]</scope>
    <source>
        <strain evidence="1 2">Ellin345</strain>
    </source>
</reference>
<dbReference type="Proteomes" id="UP000002432">
    <property type="component" value="Chromosome"/>
</dbReference>
<dbReference type="STRING" id="204669.Acid345_3155"/>
<organism evidence="1 2">
    <name type="scientific">Koribacter versatilis (strain Ellin345)</name>
    <dbReference type="NCBI Taxonomy" id="204669"/>
    <lineage>
        <taxon>Bacteria</taxon>
        <taxon>Pseudomonadati</taxon>
        <taxon>Acidobacteriota</taxon>
        <taxon>Terriglobia</taxon>
        <taxon>Terriglobales</taxon>
        <taxon>Candidatus Korobacteraceae</taxon>
        <taxon>Candidatus Korobacter</taxon>
    </lineage>
</organism>
<evidence type="ECO:0000313" key="1">
    <source>
        <dbReference type="EMBL" id="ABF42156.1"/>
    </source>
</evidence>
<evidence type="ECO:0000313" key="2">
    <source>
        <dbReference type="Proteomes" id="UP000002432"/>
    </source>
</evidence>
<proteinExistence type="predicted"/>
<keyword evidence="2" id="KW-1185">Reference proteome</keyword>
<gene>
    <name evidence="1" type="ordered locus">Acid345_3155</name>
</gene>
<dbReference type="KEGG" id="aba:Acid345_3155"/>